<protein>
    <submittedName>
        <fullName evidence="1">Uncharacterized protein</fullName>
    </submittedName>
</protein>
<evidence type="ECO:0000313" key="3">
    <source>
        <dbReference type="Proteomes" id="UP000581769"/>
    </source>
</evidence>
<gene>
    <name evidence="1" type="ORF">BJY18_001433</name>
    <name evidence="2" type="ORF">BJY18_002026</name>
</gene>
<dbReference type="EMBL" id="JACHMG010000001">
    <property type="protein sequence ID" value="MBB4683948.1"/>
    <property type="molecule type" value="Genomic_DNA"/>
</dbReference>
<organism evidence="1 3">
    <name type="scientific">Amycolatopsis jiangsuensis</name>
    <dbReference type="NCBI Taxonomy" id="1181879"/>
    <lineage>
        <taxon>Bacteria</taxon>
        <taxon>Bacillati</taxon>
        <taxon>Actinomycetota</taxon>
        <taxon>Actinomycetes</taxon>
        <taxon>Pseudonocardiales</taxon>
        <taxon>Pseudonocardiaceae</taxon>
        <taxon>Amycolatopsis</taxon>
    </lineage>
</organism>
<proteinExistence type="predicted"/>
<evidence type="ECO:0000313" key="2">
    <source>
        <dbReference type="EMBL" id="MBB4684541.1"/>
    </source>
</evidence>
<keyword evidence="3" id="KW-1185">Reference proteome</keyword>
<name>A0A840IS11_9PSEU</name>
<comment type="caution">
    <text evidence="1">The sequence shown here is derived from an EMBL/GenBank/DDBJ whole genome shotgun (WGS) entry which is preliminary data.</text>
</comment>
<dbReference type="EMBL" id="JACHMG010000001">
    <property type="protein sequence ID" value="MBB4684541.1"/>
    <property type="molecule type" value="Genomic_DNA"/>
</dbReference>
<reference evidence="1 3" key="1">
    <citation type="submission" date="2020-08" db="EMBL/GenBank/DDBJ databases">
        <title>Sequencing the genomes of 1000 actinobacteria strains.</title>
        <authorList>
            <person name="Klenk H.-P."/>
        </authorList>
    </citation>
    <scope>NUCLEOTIDE SEQUENCE [LARGE SCALE GENOMIC DNA]</scope>
    <source>
        <strain evidence="1 3">DSM 45859</strain>
    </source>
</reference>
<sequence length="43" mass="4535">MARFVHVSGFTEDVDPSLVPPVGVTSAEVVYGFVAGERRGVVT</sequence>
<dbReference type="Proteomes" id="UP000581769">
    <property type="component" value="Unassembled WGS sequence"/>
</dbReference>
<accession>A0A840IS11</accession>
<evidence type="ECO:0000313" key="1">
    <source>
        <dbReference type="EMBL" id="MBB4683948.1"/>
    </source>
</evidence>
<dbReference type="AlphaFoldDB" id="A0A840IS11"/>